<comment type="subunit">
    <text evidence="13">Monomer. Probably contacts ribosomal proteins L1, L5, L33 and S7, the 16S and 23S rRNA and the P-site containing tRNA(fMet).</text>
</comment>
<dbReference type="SUPFAM" id="SSF52540">
    <property type="entry name" value="P-loop containing nucleoside triphosphate hydrolases"/>
    <property type="match status" value="2"/>
</dbReference>
<evidence type="ECO:0000256" key="8">
    <source>
        <dbReference type="ARBA" id="ARBA00022801"/>
    </source>
</evidence>
<dbReference type="PROSITE" id="PS50893">
    <property type="entry name" value="ABC_TRANSPORTER_2"/>
    <property type="match status" value="2"/>
</dbReference>
<keyword evidence="5 13" id="KW-0699">rRNA-binding</keyword>
<evidence type="ECO:0000256" key="12">
    <source>
        <dbReference type="ARBA" id="ARBA00022917"/>
    </source>
</evidence>
<evidence type="ECO:0000313" key="15">
    <source>
        <dbReference type="EMBL" id="PXW98595.1"/>
    </source>
</evidence>
<dbReference type="GO" id="GO:0019843">
    <property type="term" value="F:rRNA binding"/>
    <property type="evidence" value="ECO:0007669"/>
    <property type="project" value="UniProtKB-UniRule"/>
</dbReference>
<keyword evidence="6 13" id="KW-0677">Repeat</keyword>
<accession>A0A318HCA4</accession>
<comment type="caution">
    <text evidence="15">The sequence shown here is derived from an EMBL/GenBank/DDBJ whole genome shotgun (WGS) entry which is preliminary data.</text>
</comment>
<evidence type="ECO:0000256" key="13">
    <source>
        <dbReference type="HAMAP-Rule" id="MF_00847"/>
    </source>
</evidence>
<dbReference type="GO" id="GO:0006412">
    <property type="term" value="P:translation"/>
    <property type="evidence" value="ECO:0007669"/>
    <property type="project" value="UniProtKB-KW"/>
</dbReference>
<keyword evidence="3 13" id="KW-0963">Cytoplasm</keyword>
<protein>
    <recommendedName>
        <fullName evidence="13">Energy-dependent translational throttle protein EttA</fullName>
        <ecNumber evidence="13">3.6.1.-</ecNumber>
    </recommendedName>
    <alternativeName>
        <fullName evidence="13">Translational regulatory factor EttA</fullName>
    </alternativeName>
</protein>
<feature type="domain" description="ABC transporter" evidence="14">
    <location>
        <begin position="324"/>
        <end position="550"/>
    </location>
</feature>
<keyword evidence="2" id="KW-0472">Membrane</keyword>
<gene>
    <name evidence="13" type="primary">ettA</name>
    <name evidence="15" type="ORF">C7444_10272</name>
</gene>
<dbReference type="GO" id="GO:0016887">
    <property type="term" value="F:ATP hydrolysis activity"/>
    <property type="evidence" value="ECO:0007669"/>
    <property type="project" value="UniProtKB-UniRule"/>
</dbReference>
<dbReference type="CDD" id="cd03221">
    <property type="entry name" value="ABCF_EF-3"/>
    <property type="match status" value="2"/>
</dbReference>
<dbReference type="PANTHER" id="PTHR43858:SF1">
    <property type="entry name" value="ABC TRANSPORTER-RELATED PROTEIN"/>
    <property type="match status" value="1"/>
</dbReference>
<dbReference type="RefSeq" id="WP_110399240.1">
    <property type="nucleotide sequence ID" value="NZ_QJJS01000002.1"/>
</dbReference>
<evidence type="ECO:0000256" key="11">
    <source>
        <dbReference type="ARBA" id="ARBA00022884"/>
    </source>
</evidence>
<organism evidence="15 16">
    <name type="scientific">Sphaerotilus hippei</name>
    <dbReference type="NCBI Taxonomy" id="744406"/>
    <lineage>
        <taxon>Bacteria</taxon>
        <taxon>Pseudomonadati</taxon>
        <taxon>Pseudomonadota</taxon>
        <taxon>Betaproteobacteria</taxon>
        <taxon>Burkholderiales</taxon>
        <taxon>Sphaerotilaceae</taxon>
        <taxon>Sphaerotilus</taxon>
    </lineage>
</organism>
<keyword evidence="16" id="KW-1185">Reference proteome</keyword>
<proteinExistence type="inferred from homology"/>
<keyword evidence="9 13" id="KW-0067">ATP-binding</keyword>
<keyword evidence="7 13" id="KW-0547">Nucleotide-binding</keyword>
<comment type="similarity">
    <text evidence="1 13">Belongs to the ABC transporter superfamily. ABCF family. Translational throttle EttA subfamily.</text>
</comment>
<dbReference type="InterPro" id="IPR022374">
    <property type="entry name" value="EttA"/>
</dbReference>
<feature type="region of interest" description="Arm" evidence="13">
    <location>
        <begin position="95"/>
        <end position="139"/>
    </location>
</feature>
<dbReference type="NCBIfam" id="NF008775">
    <property type="entry name" value="PRK11819.1"/>
    <property type="match status" value="1"/>
</dbReference>
<feature type="domain" description="ABC transporter" evidence="14">
    <location>
        <begin position="6"/>
        <end position="259"/>
    </location>
</feature>
<dbReference type="OrthoDB" id="9762051at2"/>
<evidence type="ECO:0000256" key="4">
    <source>
        <dbReference type="ARBA" id="ARBA00022555"/>
    </source>
</evidence>
<dbReference type="InterPro" id="IPR032781">
    <property type="entry name" value="ABC_tran_Xtn"/>
</dbReference>
<dbReference type="EMBL" id="QJJS01000002">
    <property type="protein sequence ID" value="PXW98595.1"/>
    <property type="molecule type" value="Genomic_DNA"/>
</dbReference>
<evidence type="ECO:0000256" key="3">
    <source>
        <dbReference type="ARBA" id="ARBA00022490"/>
    </source>
</evidence>
<dbReference type="HAMAP" id="MF_00847">
    <property type="entry name" value="EttA"/>
    <property type="match status" value="1"/>
</dbReference>
<dbReference type="AlphaFoldDB" id="A0A318HCA4"/>
<dbReference type="NCBIfam" id="TIGR03719">
    <property type="entry name" value="ABC_ABC_ChvD"/>
    <property type="match status" value="1"/>
</dbReference>
<dbReference type="Proteomes" id="UP000247811">
    <property type="component" value="Unassembled WGS sequence"/>
</dbReference>
<dbReference type="PANTHER" id="PTHR43858">
    <property type="entry name" value="ENERGY-DEPENDENT TRANSLATIONAL THROTTLE PROTEIN ETTA"/>
    <property type="match status" value="1"/>
</dbReference>
<dbReference type="InterPro" id="IPR017871">
    <property type="entry name" value="ABC_transporter-like_CS"/>
</dbReference>
<keyword evidence="12 13" id="KW-0648">Protein biosynthesis</keyword>
<dbReference type="GO" id="GO:0005737">
    <property type="term" value="C:cytoplasm"/>
    <property type="evidence" value="ECO:0007669"/>
    <property type="project" value="UniProtKB-SubCell"/>
</dbReference>
<dbReference type="SMART" id="SM00382">
    <property type="entry name" value="AAA"/>
    <property type="match status" value="2"/>
</dbReference>
<name>A0A318HCA4_9BURK</name>
<comment type="subcellular location">
    <subcellularLocation>
        <location evidence="13">Cytoplasm</location>
    </subcellularLocation>
    <text evidence="13">Associates with ribosomes and polysomes.</text>
</comment>
<dbReference type="GO" id="GO:0045900">
    <property type="term" value="P:negative regulation of translational elongation"/>
    <property type="evidence" value="ECO:0007669"/>
    <property type="project" value="UniProtKB-UniRule"/>
</dbReference>
<dbReference type="PROSITE" id="PS00211">
    <property type="entry name" value="ABC_TRANSPORTER_1"/>
    <property type="match status" value="1"/>
</dbReference>
<evidence type="ECO:0000256" key="5">
    <source>
        <dbReference type="ARBA" id="ARBA00022730"/>
    </source>
</evidence>
<feature type="binding site" evidence="13">
    <location>
        <begin position="356"/>
        <end position="363"/>
    </location>
    <ligand>
        <name>ATP</name>
        <dbReference type="ChEBI" id="CHEBI:30616"/>
        <label>2</label>
    </ligand>
</feature>
<dbReference type="InterPro" id="IPR003593">
    <property type="entry name" value="AAA+_ATPase"/>
</dbReference>
<comment type="function">
    <text evidence="13">A translation factor that gates the progression of the 70S ribosomal initiation complex (IC, containing tRNA(fMet) in the P-site) into the translation elongation cycle by using a mechanism sensitive to the ATP/ADP ratio. Binds to the 70S ribosome E-site where it modulates the state of the translating ribosome during subunit translocation. ATP hydrolysis probably frees it from the ribosome, which can enter the elongation phase.</text>
</comment>
<dbReference type="EC" id="3.6.1.-" evidence="13"/>
<comment type="caution">
    <text evidence="13">Lacks conserved residue(s) required for the propagation of feature annotation.</text>
</comment>
<evidence type="ECO:0000256" key="9">
    <source>
        <dbReference type="ARBA" id="ARBA00022840"/>
    </source>
</evidence>
<evidence type="ECO:0000256" key="10">
    <source>
        <dbReference type="ARBA" id="ARBA00022845"/>
    </source>
</evidence>
<comment type="domain">
    <text evidence="13">The arm domain is inserted in the first ABC transporter domain. Probably contacts ribosomal protein L1.</text>
</comment>
<dbReference type="InterPro" id="IPR003439">
    <property type="entry name" value="ABC_transporter-like_ATP-bd"/>
</dbReference>
<keyword evidence="11 13" id="KW-0694">RNA-binding</keyword>
<keyword evidence="8 13" id="KW-0378">Hydrolase</keyword>
<reference evidence="15 16" key="1">
    <citation type="submission" date="2018-05" db="EMBL/GenBank/DDBJ databases">
        <title>Genomic Encyclopedia of Type Strains, Phase IV (KMG-IV): sequencing the most valuable type-strain genomes for metagenomic binning, comparative biology and taxonomic classification.</title>
        <authorList>
            <person name="Goeker M."/>
        </authorList>
    </citation>
    <scope>NUCLEOTIDE SEQUENCE [LARGE SCALE GENOMIC DNA]</scope>
    <source>
        <strain evidence="15 16">DSM 566</strain>
    </source>
</reference>
<dbReference type="InterPro" id="IPR027417">
    <property type="entry name" value="P-loop_NTPase"/>
</dbReference>
<evidence type="ECO:0000313" key="16">
    <source>
        <dbReference type="Proteomes" id="UP000247811"/>
    </source>
</evidence>
<feature type="region of interest" description="PtIM" evidence="13">
    <location>
        <begin position="242"/>
        <end position="322"/>
    </location>
</feature>
<evidence type="ECO:0000256" key="2">
    <source>
        <dbReference type="ARBA" id="ARBA00022475"/>
    </source>
</evidence>
<keyword evidence="2" id="KW-1003">Cell membrane</keyword>
<dbReference type="Pfam" id="PF00005">
    <property type="entry name" value="ABC_tran"/>
    <property type="match status" value="2"/>
</dbReference>
<keyword evidence="10 13" id="KW-0810">Translation regulation</keyword>
<dbReference type="Pfam" id="PF12848">
    <property type="entry name" value="ABC_tran_Xtn"/>
    <property type="match status" value="1"/>
</dbReference>
<dbReference type="FunFam" id="3.40.50.300:FF:000183">
    <property type="entry name" value="ABC transporter ATP-binding protein yjjK"/>
    <property type="match status" value="1"/>
</dbReference>
<keyword evidence="4 13" id="KW-0820">tRNA-binding</keyword>
<evidence type="ECO:0000256" key="1">
    <source>
        <dbReference type="ARBA" id="ARBA00005868"/>
    </source>
</evidence>
<dbReference type="GO" id="GO:0043022">
    <property type="term" value="F:ribosome binding"/>
    <property type="evidence" value="ECO:0007669"/>
    <property type="project" value="UniProtKB-UniRule"/>
</dbReference>
<dbReference type="FunFam" id="3.40.50.300:FF:000011">
    <property type="entry name" value="Putative ABC transporter ATP-binding component"/>
    <property type="match status" value="1"/>
</dbReference>
<evidence type="ECO:0000256" key="6">
    <source>
        <dbReference type="ARBA" id="ARBA00022737"/>
    </source>
</evidence>
<evidence type="ECO:0000259" key="14">
    <source>
        <dbReference type="PROSITE" id="PS50893"/>
    </source>
</evidence>
<dbReference type="GO" id="GO:0000049">
    <property type="term" value="F:tRNA binding"/>
    <property type="evidence" value="ECO:0007669"/>
    <property type="project" value="UniProtKB-UniRule"/>
</dbReference>
<dbReference type="GO" id="GO:0005524">
    <property type="term" value="F:ATP binding"/>
    <property type="evidence" value="ECO:0007669"/>
    <property type="project" value="UniProtKB-UniRule"/>
</dbReference>
<comment type="domain">
    <text evidence="13">The P-site tRNA interaction motif (PtIM domain) probably interacts with the P-site tRNA(fMet) as well as the 23S rRNA.</text>
</comment>
<evidence type="ECO:0000256" key="7">
    <source>
        <dbReference type="ARBA" id="ARBA00022741"/>
    </source>
</evidence>
<dbReference type="Gene3D" id="3.40.50.300">
    <property type="entry name" value="P-loop containing nucleotide triphosphate hydrolases"/>
    <property type="match status" value="2"/>
</dbReference>
<comment type="catalytic activity">
    <reaction evidence="13">
        <text>ATP + H2O = ADP + phosphate + H(+)</text>
        <dbReference type="Rhea" id="RHEA:13065"/>
        <dbReference type="ChEBI" id="CHEBI:15377"/>
        <dbReference type="ChEBI" id="CHEBI:15378"/>
        <dbReference type="ChEBI" id="CHEBI:30616"/>
        <dbReference type="ChEBI" id="CHEBI:43474"/>
        <dbReference type="ChEBI" id="CHEBI:456216"/>
    </reaction>
</comment>
<sequence length="554" mass="61489">MAQYVFTMNRVGKIVPPKRQILKGVSLSFFPGAKIGVLGVNGSGKSTLLKIMAGLDREIEGEATAMPGLKIGYLPQEPQLNPEQTVRQAVEEGIGGVIAAKQRLEEVYAAYAEADADFDALAAEQAELEAVIAAAGSENTELQLEIAADALRLSPWDAVIGNLSGGEKRRVALCRLLLSKPDMLLLDEPTNHLDAESVEWLEHFLQRFSGTVVAITHDRYFLDNAAEWILELDRGQGYPYKGNYSDWLEGKEKRLEQEQKTEDARAKAMKQELEWVRKNAKGRQAKSKARLARFEELSDVEYQKRNETNEIFIPVAERLGNEVIEFDGVTKSFGDRVLIDNLSFKVPAGAIVGIIGPNGAGKSTLFRLIQGVEKPDTGEVKIGKTARLAFVDQSRQSLDDSKTVWQDVSGGLDNIVVGKFVMPSRAYIGRFNFKGNDQQKLVGQLSGGERGRLHLAKTLAQGGNVLMLDEPSNDLDVETLRALEEALLEFAGSAMVISHDRWFLDRICTHILAAEGDSQWVFFDGNYQEYEADKKKRLGEEGARPKRFRYKALR</sequence>